<dbReference type="OrthoDB" id="3806873at2"/>
<dbReference type="InterPro" id="IPR011009">
    <property type="entry name" value="Kinase-like_dom_sf"/>
</dbReference>
<reference evidence="2 3" key="1">
    <citation type="submission" date="2019-09" db="EMBL/GenBank/DDBJ databases">
        <title>Polymorphobacter sp. isolated from a lake in China.</title>
        <authorList>
            <person name="Liu Z."/>
        </authorList>
    </citation>
    <scope>NUCLEOTIDE SEQUENCE [LARGE SCALE GENOMIC DNA]</scope>
    <source>
        <strain evidence="2 3">D40P</strain>
    </source>
</reference>
<dbReference type="Gene3D" id="3.90.1200.10">
    <property type="match status" value="1"/>
</dbReference>
<keyword evidence="3" id="KW-1185">Reference proteome</keyword>
<dbReference type="Pfam" id="PF01636">
    <property type="entry name" value="APH"/>
    <property type="match status" value="1"/>
</dbReference>
<name>A0A7C9GP00_9SPHN</name>
<evidence type="ECO:0000313" key="3">
    <source>
        <dbReference type="Proteomes" id="UP000481327"/>
    </source>
</evidence>
<dbReference type="Proteomes" id="UP000481327">
    <property type="component" value="Unassembled WGS sequence"/>
</dbReference>
<dbReference type="EMBL" id="WIOL01000002">
    <property type="protein sequence ID" value="MQT17152.1"/>
    <property type="molecule type" value="Genomic_DNA"/>
</dbReference>
<dbReference type="InterPro" id="IPR041726">
    <property type="entry name" value="ACAD10_11_N"/>
</dbReference>
<dbReference type="SUPFAM" id="SSF56112">
    <property type="entry name" value="Protein kinase-like (PK-like)"/>
    <property type="match status" value="1"/>
</dbReference>
<sequence>MLAAVAMDDDRDALAAWLPAQGLAMVPGSGLVPLSGGIANRNDRIELTTGPAVLRRPPPGVLATGASDMAREWRVVSALAPHFPLVPRGLAFCPDADVLGTPFLVIEHRPGIAVGAALPRGADIAALVGATLGQMVALHALAPEAVGLGNLGRPEGFYARQLVGWAQRAATVWPDGLPGAAAALIGALENAPAPLDAAPVLLHMDLKPDNLLVDPVTMAPLAMIDWDMATRGPRGFDLAILLSYWIERGDPVAVHALQAVPSLTPGAPGRTAIAAQYAAMGGIDPGPLAWPVALARLRLAVAWMQLYRKWQRGEMASDRYAGFDALAQAILRQALDQFSKGRI</sequence>
<dbReference type="InterPro" id="IPR002575">
    <property type="entry name" value="Aminoglycoside_PTrfase"/>
</dbReference>
<dbReference type="PANTHER" id="PTHR21310:SF40">
    <property type="entry name" value="AMINOGLYCOSIDE PHOSPHOTRANSFERASE DOMAIN-CONTAINING PROTEIN-RELATED"/>
    <property type="match status" value="1"/>
</dbReference>
<evidence type="ECO:0000259" key="1">
    <source>
        <dbReference type="Pfam" id="PF01636"/>
    </source>
</evidence>
<dbReference type="GO" id="GO:0016740">
    <property type="term" value="F:transferase activity"/>
    <property type="evidence" value="ECO:0007669"/>
    <property type="project" value="UniProtKB-KW"/>
</dbReference>
<dbReference type="PANTHER" id="PTHR21310">
    <property type="entry name" value="AMINOGLYCOSIDE PHOSPHOTRANSFERASE-RELATED-RELATED"/>
    <property type="match status" value="1"/>
</dbReference>
<dbReference type="CDD" id="cd05154">
    <property type="entry name" value="ACAD10_11_N-like"/>
    <property type="match status" value="1"/>
</dbReference>
<dbReference type="AlphaFoldDB" id="A0A7C9GP00"/>
<evidence type="ECO:0000313" key="2">
    <source>
        <dbReference type="EMBL" id="MQT17152.1"/>
    </source>
</evidence>
<comment type="caution">
    <text evidence="2">The sequence shown here is derived from an EMBL/GenBank/DDBJ whole genome shotgun (WGS) entry which is preliminary data.</text>
</comment>
<gene>
    <name evidence="2" type="ORF">F3168_07740</name>
</gene>
<feature type="domain" description="Aminoglycoside phosphotransferase" evidence="1">
    <location>
        <begin position="32"/>
        <end position="261"/>
    </location>
</feature>
<keyword evidence="2" id="KW-0808">Transferase</keyword>
<dbReference type="InterPro" id="IPR051678">
    <property type="entry name" value="AGP_Transferase"/>
</dbReference>
<protein>
    <submittedName>
        <fullName evidence="2">Phosphotransferase</fullName>
    </submittedName>
</protein>
<organism evidence="2 3">
    <name type="scientific">Sandarakinorhabdus fusca</name>
    <dbReference type="NCBI Taxonomy" id="1439888"/>
    <lineage>
        <taxon>Bacteria</taxon>
        <taxon>Pseudomonadati</taxon>
        <taxon>Pseudomonadota</taxon>
        <taxon>Alphaproteobacteria</taxon>
        <taxon>Sphingomonadales</taxon>
        <taxon>Sphingosinicellaceae</taxon>
        <taxon>Sandarakinorhabdus</taxon>
    </lineage>
</organism>
<accession>A0A7C9GP00</accession>
<dbReference type="Gene3D" id="3.30.200.20">
    <property type="entry name" value="Phosphorylase Kinase, domain 1"/>
    <property type="match status" value="1"/>
</dbReference>
<proteinExistence type="predicted"/>